<feature type="compositionally biased region" description="Polar residues" evidence="1">
    <location>
        <begin position="198"/>
        <end position="214"/>
    </location>
</feature>
<dbReference type="GO" id="GO:0032981">
    <property type="term" value="P:mitochondrial respiratory chain complex I assembly"/>
    <property type="evidence" value="ECO:0007669"/>
    <property type="project" value="TreeGrafter"/>
</dbReference>
<evidence type="ECO:0000313" key="3">
    <source>
        <dbReference type="Proteomes" id="UP000092666"/>
    </source>
</evidence>
<feature type="compositionally biased region" description="Low complexity" evidence="1">
    <location>
        <begin position="157"/>
        <end position="191"/>
    </location>
</feature>
<protein>
    <submittedName>
        <fullName evidence="2">Uncharacterized protein</fullName>
    </submittedName>
</protein>
<keyword evidence="3" id="KW-1185">Reference proteome</keyword>
<dbReference type="Proteomes" id="UP000092666">
    <property type="component" value="Unassembled WGS sequence"/>
</dbReference>
<feature type="compositionally biased region" description="Polar residues" evidence="1">
    <location>
        <begin position="271"/>
        <end position="282"/>
    </location>
</feature>
<dbReference type="OrthoDB" id="10255576at2759"/>
<feature type="compositionally biased region" description="Gly residues" evidence="1">
    <location>
        <begin position="146"/>
        <end position="156"/>
    </location>
</feature>
<dbReference type="EMBL" id="KI669497">
    <property type="protein sequence ID" value="OCF35785.1"/>
    <property type="molecule type" value="Genomic_DNA"/>
</dbReference>
<dbReference type="STRING" id="1296120.A0A1B9GXV0"/>
<evidence type="ECO:0000313" key="2">
    <source>
        <dbReference type="EMBL" id="OCF35785.1"/>
    </source>
</evidence>
<evidence type="ECO:0000256" key="1">
    <source>
        <dbReference type="SAM" id="MobiDB-lite"/>
    </source>
</evidence>
<reference evidence="3" key="2">
    <citation type="submission" date="2013-12" db="EMBL/GenBank/DDBJ databases">
        <title>Evolution of pathogenesis and genome organization in the Tremellales.</title>
        <authorList>
            <person name="Cuomo C."/>
            <person name="Litvintseva A."/>
            <person name="Heitman J."/>
            <person name="Chen Y."/>
            <person name="Sun S."/>
            <person name="Springer D."/>
            <person name="Dromer F."/>
            <person name="Young S."/>
            <person name="Zeng Q."/>
            <person name="Chapman S."/>
            <person name="Gujja S."/>
            <person name="Saif S."/>
            <person name="Birren B."/>
        </authorList>
    </citation>
    <scope>NUCLEOTIDE SEQUENCE [LARGE SCALE GENOMIC DNA]</scope>
    <source>
        <strain evidence="3">BCC8398</strain>
    </source>
</reference>
<dbReference type="AlphaFoldDB" id="A0A1B9GXV0"/>
<gene>
    <name evidence="2" type="ORF">I316_02277</name>
</gene>
<dbReference type="PANTHER" id="PTHR32470">
    <property type="entry name" value="ADH DEHYDROGENASE [UBIQUINONE] 1 ALPHA SUBCOMPLEX ASSEMBLY FACTOR 2"/>
    <property type="match status" value="1"/>
</dbReference>
<feature type="compositionally biased region" description="Low complexity" evidence="1">
    <location>
        <begin position="220"/>
        <end position="230"/>
    </location>
</feature>
<proteinExistence type="predicted"/>
<dbReference type="InterPro" id="IPR052618">
    <property type="entry name" value="ComplexI_NDUFA12"/>
</dbReference>
<accession>A0A1B9GXV0</accession>
<dbReference type="GO" id="GO:0005739">
    <property type="term" value="C:mitochondrion"/>
    <property type="evidence" value="ECO:0007669"/>
    <property type="project" value="TreeGrafter"/>
</dbReference>
<feature type="region of interest" description="Disordered" evidence="1">
    <location>
        <begin position="61"/>
        <end position="82"/>
    </location>
</feature>
<name>A0A1B9GXV0_9TREE</name>
<feature type="region of interest" description="Disordered" evidence="1">
    <location>
        <begin position="102"/>
        <end position="323"/>
    </location>
</feature>
<feature type="compositionally biased region" description="Basic and acidic residues" evidence="1">
    <location>
        <begin position="235"/>
        <end position="264"/>
    </location>
</feature>
<reference evidence="2 3" key="1">
    <citation type="submission" date="2013-07" db="EMBL/GenBank/DDBJ databases">
        <title>The Genome Sequence of Cryptococcus heveanensis BCC8398.</title>
        <authorList>
            <consortium name="The Broad Institute Genome Sequencing Platform"/>
            <person name="Cuomo C."/>
            <person name="Litvintseva A."/>
            <person name="Chen Y."/>
            <person name="Heitman J."/>
            <person name="Sun S."/>
            <person name="Springer D."/>
            <person name="Dromer F."/>
            <person name="Young S.K."/>
            <person name="Zeng Q."/>
            <person name="Gargeya S."/>
            <person name="Fitzgerald M."/>
            <person name="Abouelleil A."/>
            <person name="Alvarado L."/>
            <person name="Berlin A.M."/>
            <person name="Chapman S.B."/>
            <person name="Dewar J."/>
            <person name="Goldberg J."/>
            <person name="Griggs A."/>
            <person name="Gujja S."/>
            <person name="Hansen M."/>
            <person name="Howarth C."/>
            <person name="Imamovic A."/>
            <person name="Larimer J."/>
            <person name="McCowan C."/>
            <person name="Murphy C."/>
            <person name="Pearson M."/>
            <person name="Priest M."/>
            <person name="Roberts A."/>
            <person name="Saif S."/>
            <person name="Shea T."/>
            <person name="Sykes S."/>
            <person name="Wortman J."/>
            <person name="Nusbaum C."/>
            <person name="Birren B."/>
        </authorList>
    </citation>
    <scope>NUCLEOTIDE SEQUENCE [LARGE SCALE GENOMIC DNA]</scope>
    <source>
        <strain evidence="2 3">BCC8398</strain>
    </source>
</reference>
<sequence>MSGVFSAVKRFFRPKGLVGYDLQGNRYFEIPNPAGGRMKRFVEYKKTRDLSEYSRAELRPPGLSHTRVEPPTLPELSSDSARQESLISKVAAIEQREREERIRQGYLLPDGSVPPGLGAGGGREYGQVAGPSTATERRARIERIGSGSGSGGGSGSGQSQIAFQSQSNNLSQPISASGSASSSLTNSSTPSRPGSVPNALTSDNKYTLPQSSNAYPIPTPLTTPTTSGPGIAPPRDPRTVDPSKYASADELRRLAMEDTKRRIAELGGEPHSQQPSQSSDTRTGGGAQQGASAGAGPPLQPQSRSQNGGGAPGALQPRRRGRG</sequence>
<organism evidence="2 3">
    <name type="scientific">Kwoniella heveanensis BCC8398</name>
    <dbReference type="NCBI Taxonomy" id="1296120"/>
    <lineage>
        <taxon>Eukaryota</taxon>
        <taxon>Fungi</taxon>
        <taxon>Dikarya</taxon>
        <taxon>Basidiomycota</taxon>
        <taxon>Agaricomycotina</taxon>
        <taxon>Tremellomycetes</taxon>
        <taxon>Tremellales</taxon>
        <taxon>Cryptococcaceae</taxon>
        <taxon>Kwoniella</taxon>
    </lineage>
</organism>
<dbReference type="PANTHER" id="PTHR32470:SF2">
    <property type="entry name" value="NADH DEHYDROGENASE [UBIQUINONE] 1 ALPHA SUBCOMPLEX ASSEMBLY FACTOR 2"/>
    <property type="match status" value="1"/>
</dbReference>